<feature type="domain" description="PAC" evidence="4">
    <location>
        <begin position="218"/>
        <end position="270"/>
    </location>
</feature>
<dbReference type="PROSITE" id="PS50887">
    <property type="entry name" value="GGDEF"/>
    <property type="match status" value="1"/>
</dbReference>
<dbReference type="PROSITE" id="PS50113">
    <property type="entry name" value="PAC"/>
    <property type="match status" value="1"/>
</dbReference>
<dbReference type="Gene3D" id="3.30.450.20">
    <property type="entry name" value="PAS domain"/>
    <property type="match status" value="2"/>
</dbReference>
<dbReference type="AlphaFoldDB" id="A0A502FIV7"/>
<dbReference type="RefSeq" id="WP_140885828.1">
    <property type="nucleotide sequence ID" value="NZ_RCZP01000029.1"/>
</dbReference>
<name>A0A502FIV7_9PROT</name>
<organism evidence="6 7">
    <name type="scientific">Muricoccus nepalensis</name>
    <dbReference type="NCBI Taxonomy" id="1854500"/>
    <lineage>
        <taxon>Bacteria</taxon>
        <taxon>Pseudomonadati</taxon>
        <taxon>Pseudomonadota</taxon>
        <taxon>Alphaproteobacteria</taxon>
        <taxon>Acetobacterales</taxon>
        <taxon>Roseomonadaceae</taxon>
        <taxon>Muricoccus</taxon>
    </lineage>
</organism>
<dbReference type="GO" id="GO:0006355">
    <property type="term" value="P:regulation of DNA-templated transcription"/>
    <property type="evidence" value="ECO:0007669"/>
    <property type="project" value="InterPro"/>
</dbReference>
<gene>
    <name evidence="6" type="ORF">EAH89_21710</name>
</gene>
<dbReference type="NCBIfam" id="TIGR00254">
    <property type="entry name" value="GGDEF"/>
    <property type="match status" value="1"/>
</dbReference>
<dbReference type="Pfam" id="PF00990">
    <property type="entry name" value="GGDEF"/>
    <property type="match status" value="1"/>
</dbReference>
<dbReference type="EC" id="2.7.7.65" evidence="1"/>
<dbReference type="GO" id="GO:0052621">
    <property type="term" value="F:diguanylate cyclase activity"/>
    <property type="evidence" value="ECO:0007669"/>
    <property type="project" value="UniProtKB-EC"/>
</dbReference>
<sequence>MNPAEASSEDDADAEYEALLRFLYTCPHGMAQFAADGTVLMLNPAFSCLVMPLLPPGTMFSNLLDALAPCAPELRRLLRDDQPARGTLCDGLRLHLGPAPDGRDPRVLSLTVVRMDADRHMAVLSDISAQVANERRLRESDAWFAALVQGANDYAMLGLDPEGRVSEWNSSGERLFGYAAASALGASAAGLVTPAERGGNSQDALLERLAVSLRDGWHLDDGWRARADGSRFWGTCIVSALPEGEGGSTRFLMVVRDTTERRSTAEELRRALTTDHLTGALNRRAFFEQGIDLVRRARDSAGSAAVLMVDVDHFKRVNDCHGHAAGDEALRTVARALRDALPEGGLLCRLGGEEFGVLLPGADIETGAKVAEQLRRQVAGTPAQKGETVLVLTASFGLATLTPDASTLEKLLADADAALYRAKRDGRNRVCVAGAEAPVTRVRAAS</sequence>
<dbReference type="SUPFAM" id="SSF55785">
    <property type="entry name" value="PYP-like sensor domain (PAS domain)"/>
    <property type="match status" value="1"/>
</dbReference>
<evidence type="ECO:0000313" key="6">
    <source>
        <dbReference type="EMBL" id="TPG49324.1"/>
    </source>
</evidence>
<dbReference type="Proteomes" id="UP000317078">
    <property type="component" value="Unassembled WGS sequence"/>
</dbReference>
<dbReference type="SMART" id="SM00267">
    <property type="entry name" value="GGDEF"/>
    <property type="match status" value="1"/>
</dbReference>
<feature type="domain" description="PAS" evidence="3">
    <location>
        <begin position="140"/>
        <end position="197"/>
    </location>
</feature>
<keyword evidence="7" id="KW-1185">Reference proteome</keyword>
<dbReference type="InterPro" id="IPR000160">
    <property type="entry name" value="GGDEF_dom"/>
</dbReference>
<evidence type="ECO:0000259" key="5">
    <source>
        <dbReference type="PROSITE" id="PS50887"/>
    </source>
</evidence>
<dbReference type="InterPro" id="IPR013767">
    <property type="entry name" value="PAS_fold"/>
</dbReference>
<dbReference type="InterPro" id="IPR043128">
    <property type="entry name" value="Rev_trsase/Diguanyl_cyclase"/>
</dbReference>
<evidence type="ECO:0000259" key="4">
    <source>
        <dbReference type="PROSITE" id="PS50113"/>
    </source>
</evidence>
<dbReference type="CDD" id="cd01949">
    <property type="entry name" value="GGDEF"/>
    <property type="match status" value="1"/>
</dbReference>
<dbReference type="Gene3D" id="3.30.70.270">
    <property type="match status" value="1"/>
</dbReference>
<dbReference type="InterPro" id="IPR029787">
    <property type="entry name" value="Nucleotide_cyclase"/>
</dbReference>
<dbReference type="InterPro" id="IPR035965">
    <property type="entry name" value="PAS-like_dom_sf"/>
</dbReference>
<dbReference type="NCBIfam" id="TIGR00229">
    <property type="entry name" value="sensory_box"/>
    <property type="match status" value="1"/>
</dbReference>
<reference evidence="6 7" key="1">
    <citation type="journal article" date="2019" name="Environ. Microbiol.">
        <title>Species interactions and distinct microbial communities in high Arctic permafrost affected cryosols are associated with the CH4 and CO2 gas fluxes.</title>
        <authorList>
            <person name="Altshuler I."/>
            <person name="Hamel J."/>
            <person name="Turney S."/>
            <person name="Magnuson E."/>
            <person name="Levesque R."/>
            <person name="Greer C."/>
            <person name="Whyte L.G."/>
        </authorList>
    </citation>
    <scope>NUCLEOTIDE SEQUENCE [LARGE SCALE GENOMIC DNA]</scope>
    <source>
        <strain evidence="6 7">S9.3B</strain>
    </source>
</reference>
<dbReference type="InterPro" id="IPR050469">
    <property type="entry name" value="Diguanylate_Cyclase"/>
</dbReference>
<feature type="domain" description="GGDEF" evidence="5">
    <location>
        <begin position="302"/>
        <end position="435"/>
    </location>
</feature>
<dbReference type="PANTHER" id="PTHR45138">
    <property type="entry name" value="REGULATORY COMPONENTS OF SENSORY TRANSDUCTION SYSTEM"/>
    <property type="match status" value="1"/>
</dbReference>
<dbReference type="GO" id="GO:0005886">
    <property type="term" value="C:plasma membrane"/>
    <property type="evidence" value="ECO:0007669"/>
    <property type="project" value="TreeGrafter"/>
</dbReference>
<evidence type="ECO:0000256" key="2">
    <source>
        <dbReference type="ARBA" id="ARBA00034247"/>
    </source>
</evidence>
<dbReference type="Pfam" id="PF00989">
    <property type="entry name" value="PAS"/>
    <property type="match status" value="1"/>
</dbReference>
<dbReference type="GO" id="GO:1902201">
    <property type="term" value="P:negative regulation of bacterial-type flagellum-dependent cell motility"/>
    <property type="evidence" value="ECO:0007669"/>
    <property type="project" value="TreeGrafter"/>
</dbReference>
<dbReference type="InterPro" id="IPR000014">
    <property type="entry name" value="PAS"/>
</dbReference>
<proteinExistence type="predicted"/>
<accession>A0A502FIV7</accession>
<dbReference type="FunFam" id="3.30.70.270:FF:000001">
    <property type="entry name" value="Diguanylate cyclase domain protein"/>
    <property type="match status" value="1"/>
</dbReference>
<dbReference type="OrthoDB" id="9812260at2"/>
<comment type="catalytic activity">
    <reaction evidence="2">
        <text>2 GTP = 3',3'-c-di-GMP + 2 diphosphate</text>
        <dbReference type="Rhea" id="RHEA:24898"/>
        <dbReference type="ChEBI" id="CHEBI:33019"/>
        <dbReference type="ChEBI" id="CHEBI:37565"/>
        <dbReference type="ChEBI" id="CHEBI:58805"/>
        <dbReference type="EC" id="2.7.7.65"/>
    </reaction>
</comment>
<dbReference type="PANTHER" id="PTHR45138:SF9">
    <property type="entry name" value="DIGUANYLATE CYCLASE DGCM-RELATED"/>
    <property type="match status" value="1"/>
</dbReference>
<protein>
    <recommendedName>
        <fullName evidence="1">diguanylate cyclase</fullName>
        <ecNumber evidence="1">2.7.7.65</ecNumber>
    </recommendedName>
</protein>
<dbReference type="SUPFAM" id="SSF55073">
    <property type="entry name" value="Nucleotide cyclase"/>
    <property type="match status" value="1"/>
</dbReference>
<dbReference type="InterPro" id="IPR000700">
    <property type="entry name" value="PAS-assoc_C"/>
</dbReference>
<dbReference type="GO" id="GO:0043709">
    <property type="term" value="P:cell adhesion involved in single-species biofilm formation"/>
    <property type="evidence" value="ECO:0007669"/>
    <property type="project" value="TreeGrafter"/>
</dbReference>
<evidence type="ECO:0000313" key="7">
    <source>
        <dbReference type="Proteomes" id="UP000317078"/>
    </source>
</evidence>
<dbReference type="PROSITE" id="PS50112">
    <property type="entry name" value="PAS"/>
    <property type="match status" value="1"/>
</dbReference>
<evidence type="ECO:0000256" key="1">
    <source>
        <dbReference type="ARBA" id="ARBA00012528"/>
    </source>
</evidence>
<dbReference type="CDD" id="cd00130">
    <property type="entry name" value="PAS"/>
    <property type="match status" value="1"/>
</dbReference>
<evidence type="ECO:0000259" key="3">
    <source>
        <dbReference type="PROSITE" id="PS50112"/>
    </source>
</evidence>
<comment type="caution">
    <text evidence="6">The sequence shown here is derived from an EMBL/GenBank/DDBJ whole genome shotgun (WGS) entry which is preliminary data.</text>
</comment>
<dbReference type="EMBL" id="RCZP01000029">
    <property type="protein sequence ID" value="TPG49324.1"/>
    <property type="molecule type" value="Genomic_DNA"/>
</dbReference>